<feature type="domain" description="Peptidase M1 membrane alanine aminopeptidase" evidence="16">
    <location>
        <begin position="243"/>
        <end position="460"/>
    </location>
</feature>
<evidence type="ECO:0000256" key="7">
    <source>
        <dbReference type="ARBA" id="ARBA00022723"/>
    </source>
</evidence>
<dbReference type="AlphaFoldDB" id="A0A3S4QEC0"/>
<evidence type="ECO:0000256" key="3">
    <source>
        <dbReference type="ARBA" id="ARBA00010136"/>
    </source>
</evidence>
<evidence type="ECO:0000256" key="6">
    <source>
        <dbReference type="ARBA" id="ARBA00022670"/>
    </source>
</evidence>
<dbReference type="Pfam" id="PF01433">
    <property type="entry name" value="Peptidase_M1"/>
    <property type="match status" value="1"/>
</dbReference>
<dbReference type="GO" id="GO:0005886">
    <property type="term" value="C:plasma membrane"/>
    <property type="evidence" value="ECO:0007669"/>
    <property type="project" value="UniProtKB-SubCell"/>
</dbReference>
<dbReference type="InterPro" id="IPR050344">
    <property type="entry name" value="Peptidase_M1_aminopeptidases"/>
</dbReference>
<sequence>MPSQSQKQCELKTFARLPKMVLPRRYDLTLKPDLQKLVFHGNEIVDVVVNEATNEVILNAYDLTINSAAFKSEDGKVQNAEKFDVNAETEMATIKFASPLNIGAGQLILDFDGNLNDKMKGFYRSKYTTPEGEERFAATSQFEPTDARRAFPCWDEPAVKAKFDITLIVPKDKVALSNTNIISEQPYSEDQNYRVVKYATTPLMSTYLAAFIVGEYDYIEDTTENGVKVRVYTPIGKMEQGRFALDVAVKALPFYEKYFNIPYPLPKLDLIAIADFSAGAMENWGLVTYRETCLLVDPANTATIRKQHIAITVAHELAHQWFGNLVTMEWWTNLWLNEGFATFMEYLCVNSLFPKWDIWMQMVTDITAPALELDGLHNSHPIEVPIGHPSEIDEIFDDISYCKGASVIRMIHDYIGNECFSKGMSYYLNKHSYKNTISEDLWDALEEVSKKPIGNVMNTWTKQKGYPVITVSSRQEENNRILTLTQEKFCANGKQSESDTKALWLVPVTISTKSDLQSDYKRVLLDTKSTEIVLNNVSVNDWVKLNPGRYGFYRVNYSKDMLMQLLPAIEDKSLPPLDRLSIQSDLFALVQAGKVSTVEILKLLEASADEDNYPVWNSISSCTRELDILLSNTDYHDAFQTFCRKLFSKIHSKLGWDPIENESHFDTLLRALVIGKLVSFKEPTVLKEALKRFEAHANGTYLIPADVRAAIYRAAASTCDEKLFETMLSMYRKAEMHEEKNRILQSLGDVNDLTLIQKVLDFTLSSEVRSQDAVLGIIYVALNKKGRDPAWRFFQDNFNEFQRRYENGFLMSRLVKYVTENFASEEKANEVESFFAKQPCPGAERTVQQSLECIRLKTEWLNRDSETIKAYLTR</sequence>
<dbReference type="CDD" id="cd09601">
    <property type="entry name" value="M1_APN-Q_like"/>
    <property type="match status" value="1"/>
</dbReference>
<keyword evidence="9 13" id="KW-0862">Zinc</keyword>
<evidence type="ECO:0000256" key="15">
    <source>
        <dbReference type="RuleBase" id="RU364040"/>
    </source>
</evidence>
<evidence type="ECO:0000259" key="16">
    <source>
        <dbReference type="Pfam" id="PF01433"/>
    </source>
</evidence>
<comment type="caution">
    <text evidence="19">The sequence shown here is derived from an EMBL/GenBank/DDBJ whole genome shotgun (WGS) entry which is preliminary data.</text>
</comment>
<evidence type="ECO:0000256" key="9">
    <source>
        <dbReference type="ARBA" id="ARBA00022833"/>
    </source>
</evidence>
<name>A0A3S4QEC0_9ACAR</name>
<dbReference type="EC" id="3.4.11.-" evidence="15"/>
<feature type="domain" description="ERAP1-like C-terminal" evidence="17">
    <location>
        <begin position="542"/>
        <end position="855"/>
    </location>
</feature>
<dbReference type="GO" id="GO:0070006">
    <property type="term" value="F:metalloaminopeptidase activity"/>
    <property type="evidence" value="ECO:0007669"/>
    <property type="project" value="TreeGrafter"/>
</dbReference>
<dbReference type="Pfam" id="PF17900">
    <property type="entry name" value="Peptidase_M1_N"/>
    <property type="match status" value="1"/>
</dbReference>
<feature type="domain" description="Aminopeptidase N-like N-terminal" evidence="18">
    <location>
        <begin position="23"/>
        <end position="208"/>
    </location>
</feature>
<dbReference type="FunFam" id="2.60.40.1730:FF:000002">
    <property type="entry name" value="Aminopeptidase"/>
    <property type="match status" value="1"/>
</dbReference>
<dbReference type="Proteomes" id="UP000285301">
    <property type="component" value="Unassembled WGS sequence"/>
</dbReference>
<feature type="active site" description="Proton acceptor" evidence="12">
    <location>
        <position position="316"/>
    </location>
</feature>
<evidence type="ECO:0000256" key="11">
    <source>
        <dbReference type="ARBA" id="ARBA00052895"/>
    </source>
</evidence>
<evidence type="ECO:0000256" key="12">
    <source>
        <dbReference type="PIRSR" id="PIRSR634016-1"/>
    </source>
</evidence>
<gene>
    <name evidence="19" type="ORF">B4U79_13340</name>
</gene>
<dbReference type="GO" id="GO:0005737">
    <property type="term" value="C:cytoplasm"/>
    <property type="evidence" value="ECO:0007669"/>
    <property type="project" value="UniProtKB-SubCell"/>
</dbReference>
<dbReference type="Gene3D" id="1.10.390.10">
    <property type="entry name" value="Neutral Protease Domain 2"/>
    <property type="match status" value="1"/>
</dbReference>
<dbReference type="InterPro" id="IPR045357">
    <property type="entry name" value="Aminopeptidase_N-like_N"/>
</dbReference>
<dbReference type="SUPFAM" id="SSF55486">
    <property type="entry name" value="Metalloproteases ('zincins'), catalytic domain"/>
    <property type="match status" value="1"/>
</dbReference>
<dbReference type="OrthoDB" id="275509at2759"/>
<keyword evidence="5" id="KW-0963">Cytoplasm</keyword>
<keyword evidence="10 15" id="KW-0482">Metalloprotease</keyword>
<evidence type="ECO:0000259" key="17">
    <source>
        <dbReference type="Pfam" id="PF11838"/>
    </source>
</evidence>
<evidence type="ECO:0000256" key="8">
    <source>
        <dbReference type="ARBA" id="ARBA00022801"/>
    </source>
</evidence>
<dbReference type="InterPro" id="IPR042097">
    <property type="entry name" value="Aminopeptidase_N-like_N_sf"/>
</dbReference>
<comment type="cofactor">
    <cofactor evidence="13 15">
        <name>Zn(2+)</name>
        <dbReference type="ChEBI" id="CHEBI:29105"/>
    </cofactor>
    <text evidence="13 15">Binds 1 zinc ion per subunit.</text>
</comment>
<dbReference type="InterPro" id="IPR001930">
    <property type="entry name" value="Peptidase_M1"/>
</dbReference>
<feature type="binding site" evidence="13">
    <location>
        <position position="315"/>
    </location>
    <ligand>
        <name>Zn(2+)</name>
        <dbReference type="ChEBI" id="CHEBI:29105"/>
        <note>catalytic</note>
    </ligand>
</feature>
<dbReference type="Gene3D" id="1.25.50.20">
    <property type="match status" value="1"/>
</dbReference>
<proteinExistence type="inferred from homology"/>
<evidence type="ECO:0000256" key="13">
    <source>
        <dbReference type="PIRSR" id="PIRSR634016-3"/>
    </source>
</evidence>
<feature type="binding site" evidence="13">
    <location>
        <position position="319"/>
    </location>
    <ligand>
        <name>Zn(2+)</name>
        <dbReference type="ChEBI" id="CHEBI:29105"/>
        <note>catalytic</note>
    </ligand>
</feature>
<dbReference type="GO" id="GO:0006508">
    <property type="term" value="P:proteolysis"/>
    <property type="evidence" value="ECO:0007669"/>
    <property type="project" value="UniProtKB-KW"/>
</dbReference>
<keyword evidence="7 13" id="KW-0479">Metal-binding</keyword>
<dbReference type="PANTHER" id="PTHR11533:SF174">
    <property type="entry name" value="PUROMYCIN-SENSITIVE AMINOPEPTIDASE-RELATED"/>
    <property type="match status" value="1"/>
</dbReference>
<dbReference type="PANTHER" id="PTHR11533">
    <property type="entry name" value="PROTEASE M1 ZINC METALLOPROTEASE"/>
    <property type="match status" value="1"/>
</dbReference>
<keyword evidence="6 15" id="KW-0645">Protease</keyword>
<keyword evidence="20" id="KW-1185">Reference proteome</keyword>
<evidence type="ECO:0000256" key="2">
    <source>
        <dbReference type="ARBA" id="ARBA00004609"/>
    </source>
</evidence>
<dbReference type="STRING" id="1965070.A0A3S4QEC0"/>
<keyword evidence="8 15" id="KW-0378">Hydrolase</keyword>
<dbReference type="GO" id="GO:0005615">
    <property type="term" value="C:extracellular space"/>
    <property type="evidence" value="ECO:0007669"/>
    <property type="project" value="TreeGrafter"/>
</dbReference>
<reference evidence="19 20" key="1">
    <citation type="journal article" date="2018" name="Gigascience">
        <title>Genomes of trombidid mites reveal novel predicted allergens and laterally-transferred genes associated with secondary metabolism.</title>
        <authorList>
            <person name="Dong X."/>
            <person name="Chaisiri K."/>
            <person name="Xia D."/>
            <person name="Armstrong S.D."/>
            <person name="Fang Y."/>
            <person name="Donnelly M.J."/>
            <person name="Kadowaki T."/>
            <person name="McGarry J.W."/>
            <person name="Darby A.C."/>
            <person name="Makepeace B.L."/>
        </authorList>
    </citation>
    <scope>NUCLEOTIDE SEQUENCE [LARGE SCALE GENOMIC DNA]</scope>
    <source>
        <strain evidence="19">UoL-WK</strain>
    </source>
</reference>
<dbReference type="Gene3D" id="2.60.40.1910">
    <property type="match status" value="1"/>
</dbReference>
<evidence type="ECO:0000313" key="20">
    <source>
        <dbReference type="Proteomes" id="UP000285301"/>
    </source>
</evidence>
<dbReference type="FunFam" id="1.25.50.20:FF:000002">
    <property type="entry name" value="Aminopeptidase"/>
    <property type="match status" value="1"/>
</dbReference>
<feature type="site" description="Transition state stabilizer" evidence="14">
    <location>
        <position position="401"/>
    </location>
</feature>
<dbReference type="PRINTS" id="PR00756">
    <property type="entry name" value="ALADIPTASE"/>
</dbReference>
<dbReference type="GO" id="GO:0016285">
    <property type="term" value="F:alanyl aminopeptidase activity"/>
    <property type="evidence" value="ECO:0007669"/>
    <property type="project" value="UniProtKB-EC"/>
</dbReference>
<evidence type="ECO:0000256" key="14">
    <source>
        <dbReference type="PIRSR" id="PIRSR634016-4"/>
    </source>
</evidence>
<dbReference type="InterPro" id="IPR034016">
    <property type="entry name" value="M1_APN-typ"/>
</dbReference>
<dbReference type="Pfam" id="PF11838">
    <property type="entry name" value="ERAP1_C"/>
    <property type="match status" value="1"/>
</dbReference>
<evidence type="ECO:0000256" key="5">
    <source>
        <dbReference type="ARBA" id="ARBA00022490"/>
    </source>
</evidence>
<dbReference type="InterPro" id="IPR014782">
    <property type="entry name" value="Peptidase_M1_dom"/>
</dbReference>
<keyword evidence="4 15" id="KW-0031">Aminopeptidase</keyword>
<comment type="similarity">
    <text evidence="3 15">Belongs to the peptidase M1 family.</text>
</comment>
<dbReference type="InterPro" id="IPR024571">
    <property type="entry name" value="ERAP1-like_C_dom"/>
</dbReference>
<evidence type="ECO:0000256" key="1">
    <source>
        <dbReference type="ARBA" id="ARBA00004496"/>
    </source>
</evidence>
<feature type="binding site" evidence="13">
    <location>
        <position position="338"/>
    </location>
    <ligand>
        <name>Zn(2+)</name>
        <dbReference type="ChEBI" id="CHEBI:29105"/>
        <note>catalytic</note>
    </ligand>
</feature>
<protein>
    <recommendedName>
        <fullName evidence="15">Aminopeptidase</fullName>
        <ecNumber evidence="15">3.4.11.-</ecNumber>
    </recommendedName>
</protein>
<dbReference type="FunFam" id="2.60.40.1910:FF:000002">
    <property type="entry name" value="Aminopeptidase"/>
    <property type="match status" value="1"/>
</dbReference>
<evidence type="ECO:0000256" key="4">
    <source>
        <dbReference type="ARBA" id="ARBA00022438"/>
    </source>
</evidence>
<dbReference type="GO" id="GO:0042277">
    <property type="term" value="F:peptide binding"/>
    <property type="evidence" value="ECO:0007669"/>
    <property type="project" value="TreeGrafter"/>
</dbReference>
<comment type="subcellular location">
    <subcellularLocation>
        <location evidence="2">Cell membrane</location>
        <topology evidence="2">Lipid-anchor</topology>
        <topology evidence="2">GPI-anchor</topology>
    </subcellularLocation>
    <subcellularLocation>
        <location evidence="1">Cytoplasm</location>
    </subcellularLocation>
</comment>
<dbReference type="EMBL" id="NCKU01007798">
    <property type="protein sequence ID" value="RWS02375.1"/>
    <property type="molecule type" value="Genomic_DNA"/>
</dbReference>
<accession>A0A3S4QEC0</accession>
<dbReference type="SUPFAM" id="SSF63737">
    <property type="entry name" value="Leukotriene A4 hydrolase N-terminal domain"/>
    <property type="match status" value="1"/>
</dbReference>
<dbReference type="FunFam" id="1.10.390.10:FF:000001">
    <property type="entry name" value="Aminopeptidase"/>
    <property type="match status" value="1"/>
</dbReference>
<dbReference type="Gene3D" id="2.60.40.1730">
    <property type="entry name" value="tricorn interacting facor f3 domain"/>
    <property type="match status" value="1"/>
</dbReference>
<evidence type="ECO:0000256" key="10">
    <source>
        <dbReference type="ARBA" id="ARBA00023049"/>
    </source>
</evidence>
<dbReference type="GO" id="GO:0008270">
    <property type="term" value="F:zinc ion binding"/>
    <property type="evidence" value="ECO:0007669"/>
    <property type="project" value="UniProtKB-UniRule"/>
</dbReference>
<dbReference type="GO" id="GO:0043171">
    <property type="term" value="P:peptide catabolic process"/>
    <property type="evidence" value="ECO:0007669"/>
    <property type="project" value="TreeGrafter"/>
</dbReference>
<organism evidence="19 20">
    <name type="scientific">Dinothrombium tinctorium</name>
    <dbReference type="NCBI Taxonomy" id="1965070"/>
    <lineage>
        <taxon>Eukaryota</taxon>
        <taxon>Metazoa</taxon>
        <taxon>Ecdysozoa</taxon>
        <taxon>Arthropoda</taxon>
        <taxon>Chelicerata</taxon>
        <taxon>Arachnida</taxon>
        <taxon>Acari</taxon>
        <taxon>Acariformes</taxon>
        <taxon>Trombidiformes</taxon>
        <taxon>Prostigmata</taxon>
        <taxon>Anystina</taxon>
        <taxon>Parasitengona</taxon>
        <taxon>Trombidioidea</taxon>
        <taxon>Trombidiidae</taxon>
        <taxon>Dinothrombium</taxon>
    </lineage>
</organism>
<comment type="catalytic activity">
    <reaction evidence="11">
        <text>Release of an N-terminal amino acid, preferentially alanine, from a wide range of peptides, amides and arylamides.</text>
        <dbReference type="EC" id="3.4.11.14"/>
    </reaction>
</comment>
<dbReference type="InterPro" id="IPR027268">
    <property type="entry name" value="Peptidase_M4/M1_CTD_sf"/>
</dbReference>
<evidence type="ECO:0000259" key="18">
    <source>
        <dbReference type="Pfam" id="PF17900"/>
    </source>
</evidence>
<evidence type="ECO:0000313" key="19">
    <source>
        <dbReference type="EMBL" id="RWS02375.1"/>
    </source>
</evidence>